<feature type="compositionally biased region" description="Polar residues" evidence="1">
    <location>
        <begin position="395"/>
        <end position="405"/>
    </location>
</feature>
<dbReference type="RefSeq" id="WP_163720608.1">
    <property type="nucleotide sequence ID" value="NZ_AP022574.1"/>
</dbReference>
<dbReference type="Proteomes" id="UP000466514">
    <property type="component" value="Chromosome"/>
</dbReference>
<reference evidence="2 3" key="1">
    <citation type="journal article" date="2019" name="Emerg. Microbes Infect.">
        <title>Comprehensive subspecies identification of 175 nontuberculous mycobacteria species based on 7547 genomic profiles.</title>
        <authorList>
            <person name="Matsumoto Y."/>
            <person name="Kinjo T."/>
            <person name="Motooka D."/>
            <person name="Nabeya D."/>
            <person name="Jung N."/>
            <person name="Uechi K."/>
            <person name="Horii T."/>
            <person name="Iida T."/>
            <person name="Fujita J."/>
            <person name="Nakamura S."/>
        </authorList>
    </citation>
    <scope>NUCLEOTIDE SEQUENCE [LARGE SCALE GENOMIC DNA]</scope>
    <source>
        <strain evidence="2 3">JCM 13323</strain>
    </source>
</reference>
<feature type="region of interest" description="Disordered" evidence="1">
    <location>
        <begin position="257"/>
        <end position="307"/>
    </location>
</feature>
<dbReference type="AlphaFoldDB" id="A0A7I7M7Y0"/>
<evidence type="ECO:0008006" key="4">
    <source>
        <dbReference type="Google" id="ProtNLM"/>
    </source>
</evidence>
<evidence type="ECO:0000313" key="3">
    <source>
        <dbReference type="Proteomes" id="UP000466514"/>
    </source>
</evidence>
<evidence type="ECO:0000313" key="2">
    <source>
        <dbReference type="EMBL" id="BBX67479.1"/>
    </source>
</evidence>
<feature type="compositionally biased region" description="Polar residues" evidence="1">
    <location>
        <begin position="269"/>
        <end position="285"/>
    </location>
</feature>
<dbReference type="EMBL" id="AP022574">
    <property type="protein sequence ID" value="BBX67479.1"/>
    <property type="molecule type" value="Genomic_DNA"/>
</dbReference>
<evidence type="ECO:0000256" key="1">
    <source>
        <dbReference type="SAM" id="MobiDB-lite"/>
    </source>
</evidence>
<protein>
    <recommendedName>
        <fullName evidence="4">PE-PPE domain-containing protein</fullName>
    </recommendedName>
</protein>
<gene>
    <name evidence="2" type="ORF">MPSYJ_09400</name>
</gene>
<dbReference type="KEGG" id="mpsc:MPSYJ_09400"/>
<sequence length="405" mass="41069">MQIAVRPFVTTGVALVGASVIAVTPIAPPPEADIRVANPAVQLTAAENPFVLYSQVALDALTNISQLAGSYLEKPFPIIQAILGLPVTSPVGISQAWNDVWVSISYNLYSVVLEGLNAIYYLGNAEGPIDLLNAIIDIPAHIANGLLNGATYPDMVFCPCSGLLNPGYLGHGVPAVTGSPGFIGALIALDRTVGAAISDLFHPLSSVLAPVDEPPTPGSTTLTLKTGATPNRLIDTFIARHPAVGAAISDLFHPSSPALAPLDEPPTPGSTTLTLKTGATPNSGATPADQGPATTDVATHAQQGHDTATAATLNATSGPASARSNAATQAEQGLDTATSVITKATTVKRGGTKIEPGKVAGNGTTPSGGLTKAAKPGTRFRSTVSEAGNGFKKAANTTSKSRGNR</sequence>
<accession>A0A7I7M7Y0</accession>
<keyword evidence="3" id="KW-1185">Reference proteome</keyword>
<proteinExistence type="predicted"/>
<feature type="compositionally biased region" description="Polar residues" evidence="1">
    <location>
        <begin position="292"/>
        <end position="307"/>
    </location>
</feature>
<name>A0A7I7M7Y0_9MYCO</name>
<organism evidence="2 3">
    <name type="scientific">Mycolicibacterium psychrotolerans</name>
    <dbReference type="NCBI Taxonomy" id="216929"/>
    <lineage>
        <taxon>Bacteria</taxon>
        <taxon>Bacillati</taxon>
        <taxon>Actinomycetota</taxon>
        <taxon>Actinomycetes</taxon>
        <taxon>Mycobacteriales</taxon>
        <taxon>Mycobacteriaceae</taxon>
        <taxon>Mycolicibacterium</taxon>
    </lineage>
</organism>
<feature type="region of interest" description="Disordered" evidence="1">
    <location>
        <begin position="352"/>
        <end position="405"/>
    </location>
</feature>